<name>A0A226GSP4_9FLAO</name>
<dbReference type="EC" id="3.4.21.26" evidence="2"/>
<dbReference type="GO" id="GO:0006508">
    <property type="term" value="P:proteolysis"/>
    <property type="evidence" value="ECO:0007669"/>
    <property type="project" value="UniProtKB-KW"/>
</dbReference>
<dbReference type="EMBL" id="MUGW01000054">
    <property type="protein sequence ID" value="OXA84987.1"/>
    <property type="molecule type" value="Genomic_DNA"/>
</dbReference>
<dbReference type="SUPFAM" id="SSF53474">
    <property type="entry name" value="alpha/beta-Hydrolases"/>
    <property type="match status" value="1"/>
</dbReference>
<evidence type="ECO:0000259" key="7">
    <source>
        <dbReference type="Pfam" id="PF00326"/>
    </source>
</evidence>
<dbReference type="Pfam" id="PF00326">
    <property type="entry name" value="Peptidase_S9"/>
    <property type="match status" value="1"/>
</dbReference>
<dbReference type="GO" id="GO:0004252">
    <property type="term" value="F:serine-type endopeptidase activity"/>
    <property type="evidence" value="ECO:0007669"/>
    <property type="project" value="UniProtKB-EC"/>
</dbReference>
<evidence type="ECO:0000259" key="8">
    <source>
        <dbReference type="Pfam" id="PF02897"/>
    </source>
</evidence>
<evidence type="ECO:0000256" key="6">
    <source>
        <dbReference type="SAM" id="SignalP"/>
    </source>
</evidence>
<evidence type="ECO:0000256" key="3">
    <source>
        <dbReference type="ARBA" id="ARBA00022670"/>
    </source>
</evidence>
<evidence type="ECO:0000256" key="4">
    <source>
        <dbReference type="ARBA" id="ARBA00022801"/>
    </source>
</evidence>
<dbReference type="AlphaFoldDB" id="A0A226GSP4"/>
<dbReference type="Proteomes" id="UP000198345">
    <property type="component" value="Unassembled WGS sequence"/>
</dbReference>
<dbReference type="InterPro" id="IPR051167">
    <property type="entry name" value="Prolyl_oligopep/macrocyclase"/>
</dbReference>
<reference evidence="9 10" key="1">
    <citation type="submission" date="2016-11" db="EMBL/GenBank/DDBJ databases">
        <title>Whole genomes of Flavobacteriaceae.</title>
        <authorList>
            <person name="Stine C."/>
            <person name="Li C."/>
            <person name="Tadesse D."/>
        </authorList>
    </citation>
    <scope>NUCLEOTIDE SEQUENCE [LARGE SCALE GENOMIC DNA]</scope>
    <source>
        <strain evidence="9 10">DSM 18292</strain>
    </source>
</reference>
<feature type="domain" description="Peptidase S9 prolyl oligopeptidase catalytic" evidence="7">
    <location>
        <begin position="505"/>
        <end position="710"/>
    </location>
</feature>
<dbReference type="InterPro" id="IPR023302">
    <property type="entry name" value="Pept_S9A_N"/>
</dbReference>
<dbReference type="PRINTS" id="PR00862">
    <property type="entry name" value="PROLIGOPTASE"/>
</dbReference>
<feature type="chain" id="PRO_5013008381" description="prolyl oligopeptidase" evidence="6">
    <location>
        <begin position="21"/>
        <end position="718"/>
    </location>
</feature>
<dbReference type="GO" id="GO:0005829">
    <property type="term" value="C:cytosol"/>
    <property type="evidence" value="ECO:0007669"/>
    <property type="project" value="TreeGrafter"/>
</dbReference>
<keyword evidence="5" id="KW-0720">Serine protease</keyword>
<dbReference type="RefSeq" id="WP_089051664.1">
    <property type="nucleotide sequence ID" value="NZ_FXTV01000019.1"/>
</dbReference>
<dbReference type="PANTHER" id="PTHR42881">
    <property type="entry name" value="PROLYL ENDOPEPTIDASE"/>
    <property type="match status" value="1"/>
</dbReference>
<dbReference type="Gene3D" id="2.130.10.120">
    <property type="entry name" value="Prolyl oligopeptidase, N-terminal domain"/>
    <property type="match status" value="1"/>
</dbReference>
<sequence length="718" mass="80702">MNLKKLLALLLLTAGQISQAQYKYPATPERPVTDDYFGTKITDSYRWLEDMKSAEVQKWFKEQGDFSNSVIKQIPGRDLLFNRMKEIQGLGGDEYLVIKQHGNNYYYTKNKKQENIEKLYFKAGLNGTETLIFDPAAFKKDATITNFRVSPDQKMIAIALSENGAEVSDLKILDVKSKTFLTDNLTPVWSEFNFDFTPDSKAITYTKMSNRDHNSDDFLKNMKSLVHIIGTNPETDKIIASKATNPDLNLLSEQFPDIAFTDDYKFIILEIGSTKSEILSFYAPFSELSKDKINWKPLVKYDDEITATAIFGDKIFFLTHKNAPNYKIGVTDINNPDFNNAAIVVPETNKVLRRMQKSKNFVYYSLSDGINQDKYKINTKTLESKYIPIPKGSNGSIVLNPRENDNIILFNNGWITPSTNYDYNGATEKVKKGEQFISSGNHPDYSKQFTVKEIEVASHDGVMIPLSLIYPKNLKLDGSNACYITGYGAYGSSRLPFFLDPSLMALLEQNTVIAVAHVRGGGEKGNEWHKGGKKATKPNTWKDFIACSEYLIKEKYTSSEKLIGNGASMGGVLIGRAITERPDLYKVALIEVGCTNAIRMETTPNGPNQIPEIGSLKNEEDTKHILEMDAQSKVKKGEKYPAVLIRTGINDPRVSPSEPGKFAAILQNYNASDKPILLHVNYQNGHFSNDLDVTFGDNADMFAFALWQVGNSKFQIKK</sequence>
<dbReference type="InterPro" id="IPR029058">
    <property type="entry name" value="AB_hydrolase_fold"/>
</dbReference>
<dbReference type="OrthoDB" id="9801421at2"/>
<proteinExistence type="predicted"/>
<evidence type="ECO:0000313" key="9">
    <source>
        <dbReference type="EMBL" id="OXA84987.1"/>
    </source>
</evidence>
<evidence type="ECO:0000256" key="2">
    <source>
        <dbReference type="ARBA" id="ARBA00011897"/>
    </source>
</evidence>
<keyword evidence="3" id="KW-0645">Protease</keyword>
<evidence type="ECO:0000313" key="10">
    <source>
        <dbReference type="Proteomes" id="UP000198345"/>
    </source>
</evidence>
<comment type="caution">
    <text evidence="9">The sequence shown here is derived from an EMBL/GenBank/DDBJ whole genome shotgun (WGS) entry which is preliminary data.</text>
</comment>
<dbReference type="Gene3D" id="3.40.50.1820">
    <property type="entry name" value="alpha/beta hydrolase"/>
    <property type="match status" value="1"/>
</dbReference>
<dbReference type="Pfam" id="PF02897">
    <property type="entry name" value="Peptidase_S9_N"/>
    <property type="match status" value="1"/>
</dbReference>
<dbReference type="PANTHER" id="PTHR42881:SF2">
    <property type="entry name" value="PROLYL ENDOPEPTIDASE"/>
    <property type="match status" value="1"/>
</dbReference>
<keyword evidence="4" id="KW-0378">Hydrolase</keyword>
<protein>
    <recommendedName>
        <fullName evidence="2">prolyl oligopeptidase</fullName>
        <ecNumber evidence="2">3.4.21.26</ecNumber>
    </recommendedName>
</protein>
<gene>
    <name evidence="9" type="ORF">B0A66_20215</name>
</gene>
<dbReference type="GO" id="GO:0070012">
    <property type="term" value="F:oligopeptidase activity"/>
    <property type="evidence" value="ECO:0007669"/>
    <property type="project" value="TreeGrafter"/>
</dbReference>
<dbReference type="InterPro" id="IPR001375">
    <property type="entry name" value="Peptidase_S9_cat"/>
</dbReference>
<dbReference type="InterPro" id="IPR002470">
    <property type="entry name" value="Peptidase_S9A"/>
</dbReference>
<evidence type="ECO:0000256" key="5">
    <source>
        <dbReference type="ARBA" id="ARBA00022825"/>
    </source>
</evidence>
<evidence type="ECO:0000256" key="1">
    <source>
        <dbReference type="ARBA" id="ARBA00001070"/>
    </source>
</evidence>
<keyword evidence="10" id="KW-1185">Reference proteome</keyword>
<feature type="domain" description="Peptidase S9A N-terminal" evidence="8">
    <location>
        <begin position="27"/>
        <end position="431"/>
    </location>
</feature>
<keyword evidence="6" id="KW-0732">Signal</keyword>
<feature type="signal peptide" evidence="6">
    <location>
        <begin position="1"/>
        <end position="20"/>
    </location>
</feature>
<comment type="catalytic activity">
    <reaction evidence="1">
        <text>Hydrolysis of Pro-|-Xaa &gt;&gt; Ala-|-Xaa in oligopeptides.</text>
        <dbReference type="EC" id="3.4.21.26"/>
    </reaction>
</comment>
<dbReference type="SUPFAM" id="SSF50993">
    <property type="entry name" value="Peptidase/esterase 'gauge' domain"/>
    <property type="match status" value="1"/>
</dbReference>
<accession>A0A226GSP4</accession>
<organism evidence="9 10">
    <name type="scientific">Flavobacterium hercynium</name>
    <dbReference type="NCBI Taxonomy" id="387094"/>
    <lineage>
        <taxon>Bacteria</taxon>
        <taxon>Pseudomonadati</taxon>
        <taxon>Bacteroidota</taxon>
        <taxon>Flavobacteriia</taxon>
        <taxon>Flavobacteriales</taxon>
        <taxon>Flavobacteriaceae</taxon>
        <taxon>Flavobacterium</taxon>
    </lineage>
</organism>